<evidence type="ECO:0000256" key="4">
    <source>
        <dbReference type="ARBA" id="ARBA00022553"/>
    </source>
</evidence>
<protein>
    <recommendedName>
        <fullName evidence="3">histidine kinase</fullName>
        <ecNumber evidence="3">2.7.13.3</ecNumber>
    </recommendedName>
</protein>
<evidence type="ECO:0000256" key="3">
    <source>
        <dbReference type="ARBA" id="ARBA00012438"/>
    </source>
</evidence>
<dbReference type="CDD" id="cd06225">
    <property type="entry name" value="HAMP"/>
    <property type="match status" value="1"/>
</dbReference>
<evidence type="ECO:0000313" key="15">
    <source>
        <dbReference type="Proteomes" id="UP000660454"/>
    </source>
</evidence>
<evidence type="ECO:0000256" key="10">
    <source>
        <dbReference type="ARBA" id="ARBA00023136"/>
    </source>
</evidence>
<dbReference type="InterPro" id="IPR003660">
    <property type="entry name" value="HAMP_dom"/>
</dbReference>
<comment type="caution">
    <text evidence="14">The sequence shown here is derived from an EMBL/GenBank/DDBJ whole genome shotgun (WGS) entry which is preliminary data.</text>
</comment>
<dbReference type="InterPro" id="IPR003661">
    <property type="entry name" value="HisK_dim/P_dom"/>
</dbReference>
<sequence>MTGPPRRAAPRRRRLLRLVPTTLRARLVVGTLVLLVLACAAAGAASSLLLERFMVERLDQQLSVTAGRFAASLVHEEHEHGYPRNPYGERGDSRGQATGTLGAFVRDGEVGAAVVGRADPVLSAADRKALAAVPADGLGHTVELSSGGLGDYRVTGVRDPDGDLLVTGLPLDDVHATVRRLQIAEIGVFAVVVLVTGIAGAVWVRLSLRPLDRVAATARRVARLPLADGEVALPEGVPDEDPRTEIGQVGEAFNRMLGHVGRALAHRHASEQRMRTFAADASHELRTPLATVRAHVQLARRDEEAVPGAVRHALERIDAESARMGTLVDDLLLLTRLDAGRPLAREEVDLTRLAIDATGDARAYGPDHRWRLDLPEEPVTVPGDPDRLHQVVANLLGNARAHTPPGTTVTVALRVPGPDKAELTVTDDGPGIPGDLQGEIFERFVRADKARTRASGGSGLGLAIVKAVVAAHGGTVDVESRPGRTAFRVVLPAGPVESGKELLD</sequence>
<comment type="catalytic activity">
    <reaction evidence="1">
        <text>ATP + protein L-histidine = ADP + protein N-phospho-L-histidine.</text>
        <dbReference type="EC" id="2.7.13.3"/>
    </reaction>
</comment>
<keyword evidence="4" id="KW-0597">Phosphoprotein</keyword>
<dbReference type="Proteomes" id="UP000660454">
    <property type="component" value="Unassembled WGS sequence"/>
</dbReference>
<dbReference type="PANTHER" id="PTHR45436:SF5">
    <property type="entry name" value="SENSOR HISTIDINE KINASE TRCS"/>
    <property type="match status" value="1"/>
</dbReference>
<reference evidence="14 15" key="1">
    <citation type="submission" date="2021-01" db="EMBL/GenBank/DDBJ databases">
        <title>Whole genome shotgun sequence of Microbispora siamensis NBRC 104113.</title>
        <authorList>
            <person name="Komaki H."/>
            <person name="Tamura T."/>
        </authorList>
    </citation>
    <scope>NUCLEOTIDE SEQUENCE [LARGE SCALE GENOMIC DNA]</scope>
    <source>
        <strain evidence="14 15">NBRC 104113</strain>
    </source>
</reference>
<dbReference type="InterPro" id="IPR003594">
    <property type="entry name" value="HATPase_dom"/>
</dbReference>
<dbReference type="SMART" id="SM00388">
    <property type="entry name" value="HisKA"/>
    <property type="match status" value="1"/>
</dbReference>
<dbReference type="InterPro" id="IPR004358">
    <property type="entry name" value="Sig_transdc_His_kin-like_C"/>
</dbReference>
<accession>A0ABQ4GIK2</accession>
<dbReference type="SMART" id="SM00387">
    <property type="entry name" value="HATPase_c"/>
    <property type="match status" value="1"/>
</dbReference>
<dbReference type="Gene3D" id="1.10.287.130">
    <property type="match status" value="1"/>
</dbReference>
<dbReference type="GO" id="GO:0016301">
    <property type="term" value="F:kinase activity"/>
    <property type="evidence" value="ECO:0007669"/>
    <property type="project" value="UniProtKB-KW"/>
</dbReference>
<evidence type="ECO:0000259" key="13">
    <source>
        <dbReference type="PROSITE" id="PS50885"/>
    </source>
</evidence>
<dbReference type="PROSITE" id="PS50109">
    <property type="entry name" value="HIS_KIN"/>
    <property type="match status" value="1"/>
</dbReference>
<keyword evidence="9" id="KW-0902">Two-component regulatory system</keyword>
<dbReference type="Pfam" id="PF00512">
    <property type="entry name" value="HisKA"/>
    <property type="match status" value="1"/>
</dbReference>
<keyword evidence="6 11" id="KW-0812">Transmembrane</keyword>
<evidence type="ECO:0000256" key="2">
    <source>
        <dbReference type="ARBA" id="ARBA00004236"/>
    </source>
</evidence>
<proteinExistence type="predicted"/>
<evidence type="ECO:0000259" key="12">
    <source>
        <dbReference type="PROSITE" id="PS50109"/>
    </source>
</evidence>
<comment type="subcellular location">
    <subcellularLocation>
        <location evidence="2">Cell membrane</location>
    </subcellularLocation>
</comment>
<gene>
    <name evidence="14" type="ORF">Msi02_20830</name>
</gene>
<evidence type="ECO:0000256" key="9">
    <source>
        <dbReference type="ARBA" id="ARBA00023012"/>
    </source>
</evidence>
<dbReference type="InterPro" id="IPR036097">
    <property type="entry name" value="HisK_dim/P_sf"/>
</dbReference>
<feature type="transmembrane region" description="Helical" evidence="11">
    <location>
        <begin position="186"/>
        <end position="204"/>
    </location>
</feature>
<dbReference type="SUPFAM" id="SSF55874">
    <property type="entry name" value="ATPase domain of HSP90 chaperone/DNA topoisomerase II/histidine kinase"/>
    <property type="match status" value="1"/>
</dbReference>
<evidence type="ECO:0000256" key="1">
    <source>
        <dbReference type="ARBA" id="ARBA00000085"/>
    </source>
</evidence>
<feature type="domain" description="HAMP" evidence="13">
    <location>
        <begin position="205"/>
        <end position="265"/>
    </location>
</feature>
<evidence type="ECO:0000313" key="14">
    <source>
        <dbReference type="EMBL" id="GIH61266.1"/>
    </source>
</evidence>
<evidence type="ECO:0000256" key="6">
    <source>
        <dbReference type="ARBA" id="ARBA00022692"/>
    </source>
</evidence>
<keyword evidence="10 11" id="KW-0472">Membrane</keyword>
<dbReference type="PANTHER" id="PTHR45436">
    <property type="entry name" value="SENSOR HISTIDINE KINASE YKOH"/>
    <property type="match status" value="1"/>
</dbReference>
<keyword evidence="7 14" id="KW-0418">Kinase</keyword>
<organism evidence="14 15">
    <name type="scientific">Microbispora siamensis</name>
    <dbReference type="NCBI Taxonomy" id="564413"/>
    <lineage>
        <taxon>Bacteria</taxon>
        <taxon>Bacillati</taxon>
        <taxon>Actinomycetota</taxon>
        <taxon>Actinomycetes</taxon>
        <taxon>Streptosporangiales</taxon>
        <taxon>Streptosporangiaceae</taxon>
        <taxon>Microbispora</taxon>
    </lineage>
</organism>
<evidence type="ECO:0000256" key="11">
    <source>
        <dbReference type="SAM" id="Phobius"/>
    </source>
</evidence>
<evidence type="ECO:0000256" key="8">
    <source>
        <dbReference type="ARBA" id="ARBA00022989"/>
    </source>
</evidence>
<evidence type="ECO:0000256" key="5">
    <source>
        <dbReference type="ARBA" id="ARBA00022679"/>
    </source>
</evidence>
<name>A0ABQ4GIK2_9ACTN</name>
<dbReference type="Gene3D" id="6.10.340.10">
    <property type="match status" value="1"/>
</dbReference>
<dbReference type="Pfam" id="PF00672">
    <property type="entry name" value="HAMP"/>
    <property type="match status" value="1"/>
</dbReference>
<keyword evidence="8 11" id="KW-1133">Transmembrane helix</keyword>
<dbReference type="SMART" id="SM00304">
    <property type="entry name" value="HAMP"/>
    <property type="match status" value="1"/>
</dbReference>
<dbReference type="SUPFAM" id="SSF47384">
    <property type="entry name" value="Homodimeric domain of signal transducing histidine kinase"/>
    <property type="match status" value="1"/>
</dbReference>
<dbReference type="InterPro" id="IPR036890">
    <property type="entry name" value="HATPase_C_sf"/>
</dbReference>
<dbReference type="CDD" id="cd00082">
    <property type="entry name" value="HisKA"/>
    <property type="match status" value="1"/>
</dbReference>
<dbReference type="PRINTS" id="PR00344">
    <property type="entry name" value="BCTRLSENSOR"/>
</dbReference>
<feature type="domain" description="Histidine kinase" evidence="12">
    <location>
        <begin position="280"/>
        <end position="495"/>
    </location>
</feature>
<keyword evidence="5" id="KW-0808">Transferase</keyword>
<dbReference type="Pfam" id="PF02518">
    <property type="entry name" value="HATPase_c"/>
    <property type="match status" value="1"/>
</dbReference>
<evidence type="ECO:0000256" key="7">
    <source>
        <dbReference type="ARBA" id="ARBA00022777"/>
    </source>
</evidence>
<dbReference type="EMBL" id="BOOF01000009">
    <property type="protein sequence ID" value="GIH61266.1"/>
    <property type="molecule type" value="Genomic_DNA"/>
</dbReference>
<dbReference type="PROSITE" id="PS50885">
    <property type="entry name" value="HAMP"/>
    <property type="match status" value="1"/>
</dbReference>
<dbReference type="InterPro" id="IPR050428">
    <property type="entry name" value="TCS_sensor_his_kinase"/>
</dbReference>
<dbReference type="EC" id="2.7.13.3" evidence="3"/>
<dbReference type="InterPro" id="IPR005467">
    <property type="entry name" value="His_kinase_dom"/>
</dbReference>
<keyword evidence="15" id="KW-1185">Reference proteome</keyword>
<dbReference type="Gene3D" id="3.30.565.10">
    <property type="entry name" value="Histidine kinase-like ATPase, C-terminal domain"/>
    <property type="match status" value="1"/>
</dbReference>
<dbReference type="CDD" id="cd00075">
    <property type="entry name" value="HATPase"/>
    <property type="match status" value="1"/>
</dbReference>